<proteinExistence type="predicted"/>
<evidence type="ECO:0000313" key="4">
    <source>
        <dbReference type="EMBL" id="MFD1220050.1"/>
    </source>
</evidence>
<dbReference type="PROSITE" id="PS51677">
    <property type="entry name" value="NODB"/>
    <property type="match status" value="1"/>
</dbReference>
<dbReference type="Proteomes" id="UP001597180">
    <property type="component" value="Unassembled WGS sequence"/>
</dbReference>
<accession>A0ABW3UKD0</accession>
<evidence type="ECO:0000256" key="2">
    <source>
        <dbReference type="SAM" id="SignalP"/>
    </source>
</evidence>
<dbReference type="CDD" id="cd10918">
    <property type="entry name" value="CE4_NodB_like_5s_6s"/>
    <property type="match status" value="1"/>
</dbReference>
<gene>
    <name evidence="4" type="ORF">ACFQ4B_07965</name>
</gene>
<dbReference type="RefSeq" id="WP_345586839.1">
    <property type="nucleotide sequence ID" value="NZ_BAABJG010000006.1"/>
</dbReference>
<evidence type="ECO:0000313" key="5">
    <source>
        <dbReference type="Proteomes" id="UP001597180"/>
    </source>
</evidence>
<feature type="domain" description="NodB homology" evidence="3">
    <location>
        <begin position="91"/>
        <end position="320"/>
    </location>
</feature>
<keyword evidence="5" id="KW-1185">Reference proteome</keyword>
<reference evidence="5" key="1">
    <citation type="journal article" date="2019" name="Int. J. Syst. Evol. Microbiol.">
        <title>The Global Catalogue of Microorganisms (GCM) 10K type strain sequencing project: providing services to taxonomists for standard genome sequencing and annotation.</title>
        <authorList>
            <consortium name="The Broad Institute Genomics Platform"/>
            <consortium name="The Broad Institute Genome Sequencing Center for Infectious Disease"/>
            <person name="Wu L."/>
            <person name="Ma J."/>
        </authorList>
    </citation>
    <scope>NUCLEOTIDE SEQUENCE [LARGE SCALE GENOMIC DNA]</scope>
    <source>
        <strain evidence="5">CCUG 53270</strain>
    </source>
</reference>
<dbReference type="PANTHER" id="PTHR34216:SF7">
    <property type="entry name" value="POLY-BETA-1,6-N-ACETYL-D-GLUCOSAMINE N-DEACETYLASE"/>
    <property type="match status" value="1"/>
</dbReference>
<dbReference type="EMBL" id="JBHTLU010000013">
    <property type="protein sequence ID" value="MFD1220050.1"/>
    <property type="molecule type" value="Genomic_DNA"/>
</dbReference>
<dbReference type="InterPro" id="IPR051398">
    <property type="entry name" value="Polysacch_Deacetylase"/>
</dbReference>
<organism evidence="4 5">
    <name type="scientific">Paenibacillus vulneris</name>
    <dbReference type="NCBI Taxonomy" id="1133364"/>
    <lineage>
        <taxon>Bacteria</taxon>
        <taxon>Bacillati</taxon>
        <taxon>Bacillota</taxon>
        <taxon>Bacilli</taxon>
        <taxon>Bacillales</taxon>
        <taxon>Paenibacillaceae</taxon>
        <taxon>Paenibacillus</taxon>
    </lineage>
</organism>
<dbReference type="Pfam" id="PF01522">
    <property type="entry name" value="Polysacc_deac_1"/>
    <property type="match status" value="1"/>
</dbReference>
<feature type="chain" id="PRO_5045300229" evidence="2">
    <location>
        <begin position="26"/>
        <end position="387"/>
    </location>
</feature>
<dbReference type="SUPFAM" id="SSF88713">
    <property type="entry name" value="Glycoside hydrolase/deacetylase"/>
    <property type="match status" value="1"/>
</dbReference>
<dbReference type="InterPro" id="IPR002509">
    <property type="entry name" value="NODB_dom"/>
</dbReference>
<dbReference type="Gene3D" id="3.20.20.370">
    <property type="entry name" value="Glycoside hydrolase/deacetylase"/>
    <property type="match status" value="1"/>
</dbReference>
<comment type="caution">
    <text evidence="4">The sequence shown here is derived from an EMBL/GenBank/DDBJ whole genome shotgun (WGS) entry which is preliminary data.</text>
</comment>
<name>A0ABW3UKD0_9BACL</name>
<dbReference type="PANTHER" id="PTHR34216">
    <property type="match status" value="1"/>
</dbReference>
<evidence type="ECO:0000256" key="1">
    <source>
        <dbReference type="ARBA" id="ARBA00022729"/>
    </source>
</evidence>
<feature type="signal peptide" evidence="2">
    <location>
        <begin position="1"/>
        <end position="25"/>
    </location>
</feature>
<protein>
    <submittedName>
        <fullName evidence="4">Polysaccharide deacetylase family protein</fullName>
    </submittedName>
</protein>
<evidence type="ECO:0000259" key="3">
    <source>
        <dbReference type="PROSITE" id="PS51677"/>
    </source>
</evidence>
<sequence>MRKLVIRAVILSFLGLCLVLPSLQAAKTNVLYKDQVAVIMYHHVDDDAKSFGTITTKLFQDQLTFLKSKGYQFITLSQFKEFMNGASVPNNAVLVTFDDGYESFYVNAYPILKSMRIPAVNFVITKDLENPLASYIPSLSQDEITEMTSDTNFIDAQCHTDDFHHKLPDGSAALIGRLVTNGKKETEEEYKQRVIKDTQTCITKLSAVDPEPPDTLAYPYGFYDDKAIEYIRQGGIKYAFTIIPEMATRDVDAMKIPRINAGNSLITPEGLHNSIVRSIVALTPPTSELPLVETMAQLGGKATINGNTVTIQYKTGQWTGTVNSQKIAAAGNNPGNTAKPVTLQKALWMKNHQLFITLKDLETVIGAQIVYNPTVQSFSARQTPVIK</sequence>
<keyword evidence="1 2" id="KW-0732">Signal</keyword>
<dbReference type="InterPro" id="IPR011330">
    <property type="entry name" value="Glyco_hydro/deAcase_b/a-brl"/>
</dbReference>